<dbReference type="STRING" id="1183438.GKIL_4257"/>
<evidence type="ECO:0000313" key="7">
    <source>
        <dbReference type="EMBL" id="AGY60503.1"/>
    </source>
</evidence>
<dbReference type="HOGENOM" id="CLU_039228_7_1_3"/>
<dbReference type="GO" id="GO:0046872">
    <property type="term" value="F:metal ion binding"/>
    <property type="evidence" value="ECO:0007669"/>
    <property type="project" value="UniProtKB-KW"/>
</dbReference>
<keyword evidence="8" id="KW-1185">Reference proteome</keyword>
<organism evidence="7 8">
    <name type="scientific">Gloeobacter kilaueensis (strain ATCC BAA-2537 / CCAP 1431/1 / ULC 316 / JS1)</name>
    <dbReference type="NCBI Taxonomy" id="1183438"/>
    <lineage>
        <taxon>Bacteria</taxon>
        <taxon>Bacillati</taxon>
        <taxon>Cyanobacteriota</taxon>
        <taxon>Cyanophyceae</taxon>
        <taxon>Gloeobacterales</taxon>
        <taxon>Gloeobacteraceae</taxon>
        <taxon>Gloeobacter</taxon>
    </lineage>
</organism>
<dbReference type="EMBL" id="CP003587">
    <property type="protein sequence ID" value="AGY60503.1"/>
    <property type="molecule type" value="Genomic_DNA"/>
</dbReference>
<dbReference type="Pfam" id="PF00962">
    <property type="entry name" value="A_deaminase"/>
    <property type="match status" value="1"/>
</dbReference>
<proteinExistence type="inferred from homology"/>
<dbReference type="Gene3D" id="3.20.20.140">
    <property type="entry name" value="Metal-dependent hydrolases"/>
    <property type="match status" value="1"/>
</dbReference>
<dbReference type="EC" id="3.5.4.4" evidence="7"/>
<keyword evidence="4 7" id="KW-0378">Hydrolase</keyword>
<dbReference type="NCBIfam" id="TIGR01430">
    <property type="entry name" value="aden_deam"/>
    <property type="match status" value="1"/>
</dbReference>
<keyword evidence="5" id="KW-0862">Zinc</keyword>
<dbReference type="SUPFAM" id="SSF51556">
    <property type="entry name" value="Metallo-dependent hydrolases"/>
    <property type="match status" value="1"/>
</dbReference>
<evidence type="ECO:0000256" key="5">
    <source>
        <dbReference type="ARBA" id="ARBA00022833"/>
    </source>
</evidence>
<evidence type="ECO:0000259" key="6">
    <source>
        <dbReference type="Pfam" id="PF00962"/>
    </source>
</evidence>
<evidence type="ECO:0000256" key="1">
    <source>
        <dbReference type="ARBA" id="ARBA00001947"/>
    </source>
</evidence>
<gene>
    <name evidence="7" type="primary">add</name>
    <name evidence="7" type="ORF">GKIL_4257</name>
</gene>
<evidence type="ECO:0000256" key="3">
    <source>
        <dbReference type="ARBA" id="ARBA00022723"/>
    </source>
</evidence>
<protein>
    <submittedName>
        <fullName evidence="7">Adenosine deaminase</fullName>
        <ecNumber evidence="7">3.5.4.4</ecNumber>
    </submittedName>
</protein>
<reference evidence="7 8" key="1">
    <citation type="journal article" date="2013" name="PLoS ONE">
        <title>Cultivation and Complete Genome Sequencing of Gloeobacter kilaueensis sp. nov., from a Lava Cave in Kilauea Caldera, Hawai'i.</title>
        <authorList>
            <person name="Saw J.H."/>
            <person name="Schatz M."/>
            <person name="Brown M.V."/>
            <person name="Kunkel D.D."/>
            <person name="Foster J.S."/>
            <person name="Shick H."/>
            <person name="Christensen S."/>
            <person name="Hou S."/>
            <person name="Wan X."/>
            <person name="Donachie S.P."/>
        </authorList>
    </citation>
    <scope>NUCLEOTIDE SEQUENCE [LARGE SCALE GENOMIC DNA]</scope>
    <source>
        <strain evidence="8">JS</strain>
    </source>
</reference>
<comment type="cofactor">
    <cofactor evidence="1">
        <name>Zn(2+)</name>
        <dbReference type="ChEBI" id="CHEBI:29105"/>
    </cofactor>
</comment>
<dbReference type="AlphaFoldDB" id="U5QNP9"/>
<evidence type="ECO:0000256" key="2">
    <source>
        <dbReference type="ARBA" id="ARBA00006676"/>
    </source>
</evidence>
<dbReference type="eggNOG" id="COG1816">
    <property type="taxonomic scope" value="Bacteria"/>
</dbReference>
<evidence type="ECO:0000256" key="4">
    <source>
        <dbReference type="ARBA" id="ARBA00022801"/>
    </source>
</evidence>
<dbReference type="PANTHER" id="PTHR43114:SF6">
    <property type="entry name" value="ADENINE DEAMINASE"/>
    <property type="match status" value="1"/>
</dbReference>
<dbReference type="Proteomes" id="UP000017396">
    <property type="component" value="Chromosome"/>
</dbReference>
<dbReference type="GO" id="GO:0016814">
    <property type="term" value="F:hydrolase activity, acting on carbon-nitrogen (but not peptide) bonds, in cyclic amidines"/>
    <property type="evidence" value="ECO:0007669"/>
    <property type="project" value="UniProtKB-ARBA"/>
</dbReference>
<dbReference type="PATRIC" id="fig|1183438.3.peg.4186"/>
<dbReference type="RefSeq" id="WP_023175861.1">
    <property type="nucleotide sequence ID" value="NC_022600.1"/>
</dbReference>
<dbReference type="InterPro" id="IPR032466">
    <property type="entry name" value="Metal_Hydrolase"/>
</dbReference>
<dbReference type="InterPro" id="IPR006330">
    <property type="entry name" value="Ado/ade_deaminase"/>
</dbReference>
<name>U5QNP9_GLOK1</name>
<dbReference type="PANTHER" id="PTHR43114">
    <property type="entry name" value="ADENINE DEAMINASE"/>
    <property type="match status" value="1"/>
</dbReference>
<dbReference type="GO" id="GO:0019239">
    <property type="term" value="F:deaminase activity"/>
    <property type="evidence" value="ECO:0007669"/>
    <property type="project" value="InterPro"/>
</dbReference>
<feature type="domain" description="Adenosine deaminase" evidence="6">
    <location>
        <begin position="11"/>
        <end position="325"/>
    </location>
</feature>
<sequence length="346" mass="38724">MSLRERIEQMPKAELHVHLEGATDALTVWQMAGRNGVALPARSLEEWREFYRFRSFGHFIEVYRTAAGTMQTLADWALMVERFLDEQARQNIRYSEVFISCSFQADKLPIDQWLHTLEAAAAAGEKKHGIRMRLIADIARELPQTASWVLEFASKGKQTGLVVGLGLGGPEGGHPPERFAKVYAEARRRGLRVVAHAGETVGPESIRGALSALAVERVGHAIRCLEDPQLMDQLRAEQIPLEVCPTSNYRLGVVDAGTAHPLRQMVDAGLYCTLNSDDPAMFGTDLTSEYLLLAEQGFSWEELWQLNCNTLQATFLDASEKNILKKQWDGFGGWVETSPQRLQDDN</sequence>
<dbReference type="InterPro" id="IPR001365">
    <property type="entry name" value="A_deaminase_dom"/>
</dbReference>
<dbReference type="KEGG" id="glj:GKIL_4257"/>
<evidence type="ECO:0000313" key="8">
    <source>
        <dbReference type="Proteomes" id="UP000017396"/>
    </source>
</evidence>
<dbReference type="OrthoDB" id="9779574at2"/>
<accession>U5QNP9</accession>
<comment type="similarity">
    <text evidence="2">Belongs to the metallo-dependent hydrolases superfamily. Adenosine and AMP deaminases family.</text>
</comment>
<keyword evidence="3" id="KW-0479">Metal-binding</keyword>